<organism evidence="1 2">
    <name type="scientific">Camellia lanceoleosa</name>
    <dbReference type="NCBI Taxonomy" id="1840588"/>
    <lineage>
        <taxon>Eukaryota</taxon>
        <taxon>Viridiplantae</taxon>
        <taxon>Streptophyta</taxon>
        <taxon>Embryophyta</taxon>
        <taxon>Tracheophyta</taxon>
        <taxon>Spermatophyta</taxon>
        <taxon>Magnoliopsida</taxon>
        <taxon>eudicotyledons</taxon>
        <taxon>Gunneridae</taxon>
        <taxon>Pentapetalae</taxon>
        <taxon>asterids</taxon>
        <taxon>Ericales</taxon>
        <taxon>Theaceae</taxon>
        <taxon>Camellia</taxon>
    </lineage>
</organism>
<accession>A0ACC0G685</accession>
<protein>
    <submittedName>
        <fullName evidence="1">Glucose-6-phosphate 1-dehydrogenase, cytoplasmic isoform</fullName>
    </submittedName>
</protein>
<gene>
    <name evidence="1" type="ORF">LOK49_LG10G02138</name>
</gene>
<dbReference type="EMBL" id="CM045767">
    <property type="protein sequence ID" value="KAI7996626.1"/>
    <property type="molecule type" value="Genomic_DNA"/>
</dbReference>
<evidence type="ECO:0000313" key="2">
    <source>
        <dbReference type="Proteomes" id="UP001060215"/>
    </source>
</evidence>
<proteinExistence type="predicted"/>
<sequence length="233" mass="26670">MSNSIGHNLIHHNLLALVVLEHQSKINSSCISGYNLFQVQANLQIRKSHITSKFWGKCLNLQKMKLPMGTNRVLSVFPQSVLATDPTSKVGCLVAMEKLVSLKPEHIRDEKVKLPLMMLSVKFRSFNQCSLLMIMRLFLDNTKSIYTDDPTVPDNSNTPTFATVVLRIHNERWEGVPFIMKAGKALNSRKAEIRVQFKDVPGDIFKCKKQGRNEFVIRLQPLEAMYMRLTVWE</sequence>
<reference evidence="1 2" key="1">
    <citation type="journal article" date="2022" name="Plant J.">
        <title>Chromosome-level genome of Camellia lanceoleosa provides a valuable resource for understanding genome evolution and self-incompatibility.</title>
        <authorList>
            <person name="Gong W."/>
            <person name="Xiao S."/>
            <person name="Wang L."/>
            <person name="Liao Z."/>
            <person name="Chang Y."/>
            <person name="Mo W."/>
            <person name="Hu G."/>
            <person name="Li W."/>
            <person name="Zhao G."/>
            <person name="Zhu H."/>
            <person name="Hu X."/>
            <person name="Ji K."/>
            <person name="Xiang X."/>
            <person name="Song Q."/>
            <person name="Yuan D."/>
            <person name="Jin S."/>
            <person name="Zhang L."/>
        </authorList>
    </citation>
    <scope>NUCLEOTIDE SEQUENCE [LARGE SCALE GENOMIC DNA]</scope>
    <source>
        <strain evidence="1">SQ_2022a</strain>
    </source>
</reference>
<keyword evidence="2" id="KW-1185">Reference proteome</keyword>
<dbReference type="Proteomes" id="UP001060215">
    <property type="component" value="Chromosome 10"/>
</dbReference>
<evidence type="ECO:0000313" key="1">
    <source>
        <dbReference type="EMBL" id="KAI7996626.1"/>
    </source>
</evidence>
<comment type="caution">
    <text evidence="1">The sequence shown here is derived from an EMBL/GenBank/DDBJ whole genome shotgun (WGS) entry which is preliminary data.</text>
</comment>
<name>A0ACC0G685_9ERIC</name>